<accession>A0A9Q3BL13</accession>
<keyword evidence="2" id="KW-1185">Reference proteome</keyword>
<name>A0A9Q3BL13_9BASI</name>
<proteinExistence type="predicted"/>
<organism evidence="1 2">
    <name type="scientific">Austropuccinia psidii MF-1</name>
    <dbReference type="NCBI Taxonomy" id="1389203"/>
    <lineage>
        <taxon>Eukaryota</taxon>
        <taxon>Fungi</taxon>
        <taxon>Dikarya</taxon>
        <taxon>Basidiomycota</taxon>
        <taxon>Pucciniomycotina</taxon>
        <taxon>Pucciniomycetes</taxon>
        <taxon>Pucciniales</taxon>
        <taxon>Sphaerophragmiaceae</taxon>
        <taxon>Austropuccinia</taxon>
    </lineage>
</organism>
<sequence>MCEQWHTYKKKYTATKKFENLTGAGVTDEDEKKAFILWNKLKNMCPSFSDMDSLFRNKPNVKPLAIHDAQELELNLKEEELQVDAEGISPNDTNE</sequence>
<dbReference type="Proteomes" id="UP000765509">
    <property type="component" value="Unassembled WGS sequence"/>
</dbReference>
<dbReference type="AlphaFoldDB" id="A0A9Q3BL13"/>
<comment type="caution">
    <text evidence="1">The sequence shown here is derived from an EMBL/GenBank/DDBJ whole genome shotgun (WGS) entry which is preliminary data.</text>
</comment>
<protein>
    <submittedName>
        <fullName evidence="1">Uncharacterized protein</fullName>
    </submittedName>
</protein>
<evidence type="ECO:0000313" key="2">
    <source>
        <dbReference type="Proteomes" id="UP000765509"/>
    </source>
</evidence>
<reference evidence="1" key="1">
    <citation type="submission" date="2021-03" db="EMBL/GenBank/DDBJ databases">
        <title>Draft genome sequence of rust myrtle Austropuccinia psidii MF-1, a brazilian biotype.</title>
        <authorList>
            <person name="Quecine M.C."/>
            <person name="Pachon D.M.R."/>
            <person name="Bonatelli M.L."/>
            <person name="Correr F.H."/>
            <person name="Franceschini L.M."/>
            <person name="Leite T.F."/>
            <person name="Margarido G.R.A."/>
            <person name="Almeida C.A."/>
            <person name="Ferrarezi J.A."/>
            <person name="Labate C.A."/>
        </authorList>
    </citation>
    <scope>NUCLEOTIDE SEQUENCE</scope>
    <source>
        <strain evidence="1">MF-1</strain>
    </source>
</reference>
<dbReference type="OrthoDB" id="78577at2759"/>
<gene>
    <name evidence="1" type="ORF">O181_006863</name>
</gene>
<dbReference type="EMBL" id="AVOT02001500">
    <property type="protein sequence ID" value="MBW0467148.1"/>
    <property type="molecule type" value="Genomic_DNA"/>
</dbReference>
<evidence type="ECO:0000313" key="1">
    <source>
        <dbReference type="EMBL" id="MBW0467148.1"/>
    </source>
</evidence>